<feature type="transmembrane region" description="Helical" evidence="6">
    <location>
        <begin position="222"/>
        <end position="246"/>
    </location>
</feature>
<dbReference type="Pfam" id="PF03631">
    <property type="entry name" value="Virul_fac_BrkB"/>
    <property type="match status" value="1"/>
</dbReference>
<evidence type="ECO:0000256" key="5">
    <source>
        <dbReference type="ARBA" id="ARBA00023136"/>
    </source>
</evidence>
<feature type="transmembrane region" description="Helical" evidence="6">
    <location>
        <begin position="184"/>
        <end position="210"/>
    </location>
</feature>
<dbReference type="OrthoDB" id="4127374at2"/>
<keyword evidence="4 6" id="KW-1133">Transmembrane helix</keyword>
<keyword evidence="5 6" id="KW-0472">Membrane</keyword>
<dbReference type="PANTHER" id="PTHR30213">
    <property type="entry name" value="INNER MEMBRANE PROTEIN YHJD"/>
    <property type="match status" value="1"/>
</dbReference>
<keyword evidence="2" id="KW-1003">Cell membrane</keyword>
<comment type="subcellular location">
    <subcellularLocation>
        <location evidence="1">Cell membrane</location>
        <topology evidence="1">Multi-pass membrane protein</topology>
    </subcellularLocation>
</comment>
<protein>
    <submittedName>
        <fullName evidence="7">Membrane protein</fullName>
    </submittedName>
</protein>
<evidence type="ECO:0000256" key="2">
    <source>
        <dbReference type="ARBA" id="ARBA00022475"/>
    </source>
</evidence>
<dbReference type="InterPro" id="IPR017039">
    <property type="entry name" value="Virul_fac_BrkB"/>
</dbReference>
<accession>A0A1H2UNS6</accession>
<evidence type="ECO:0000256" key="3">
    <source>
        <dbReference type="ARBA" id="ARBA00022692"/>
    </source>
</evidence>
<evidence type="ECO:0000256" key="6">
    <source>
        <dbReference type="SAM" id="Phobius"/>
    </source>
</evidence>
<gene>
    <name evidence="7" type="ORF">SAMN05421504_101932</name>
</gene>
<dbReference type="RefSeq" id="WP_091286939.1">
    <property type="nucleotide sequence ID" value="NZ_FNON01000001.1"/>
</dbReference>
<feature type="transmembrane region" description="Helical" evidence="6">
    <location>
        <begin position="312"/>
        <end position="330"/>
    </location>
</feature>
<evidence type="ECO:0000313" key="7">
    <source>
        <dbReference type="EMBL" id="SDW57194.1"/>
    </source>
</evidence>
<organism evidence="7 8">
    <name type="scientific">Amycolatopsis xylanica</name>
    <dbReference type="NCBI Taxonomy" id="589385"/>
    <lineage>
        <taxon>Bacteria</taxon>
        <taxon>Bacillati</taxon>
        <taxon>Actinomycetota</taxon>
        <taxon>Actinomycetes</taxon>
        <taxon>Pseudonocardiales</taxon>
        <taxon>Pseudonocardiaceae</taxon>
        <taxon>Amycolatopsis</taxon>
    </lineage>
</organism>
<keyword evidence="3 6" id="KW-0812">Transmembrane</keyword>
<reference evidence="7 8" key="1">
    <citation type="submission" date="2016-10" db="EMBL/GenBank/DDBJ databases">
        <authorList>
            <person name="de Groot N.N."/>
        </authorList>
    </citation>
    <scope>NUCLEOTIDE SEQUENCE [LARGE SCALE GENOMIC DNA]</scope>
    <source>
        <strain evidence="7 8">CPCC 202699</strain>
    </source>
</reference>
<evidence type="ECO:0000256" key="1">
    <source>
        <dbReference type="ARBA" id="ARBA00004651"/>
    </source>
</evidence>
<dbReference type="EMBL" id="FNON01000001">
    <property type="protein sequence ID" value="SDW57194.1"/>
    <property type="molecule type" value="Genomic_DNA"/>
</dbReference>
<dbReference type="AlphaFoldDB" id="A0A1H2UNS6"/>
<keyword evidence="8" id="KW-1185">Reference proteome</keyword>
<name>A0A1H2UNS6_9PSEU</name>
<dbReference type="Proteomes" id="UP000199515">
    <property type="component" value="Unassembled WGS sequence"/>
</dbReference>
<dbReference type="GO" id="GO:0005886">
    <property type="term" value="C:plasma membrane"/>
    <property type="evidence" value="ECO:0007669"/>
    <property type="project" value="UniProtKB-SubCell"/>
</dbReference>
<sequence length="337" mass="36253">MRVGSWWARARERYGWLDHLARAVDRYIEHNGYHYVASIAYFTLLSLIPMLMVTLSVAGFVLADQPGVLNQLLHGITSAVPGPLGTKAGELLQGFIEQRTKVGVLGLAIGLYSGWNWMNALRDALTAMWEQQRPALPFFRTIAKDLLALLSLVVALTVSFSLTASSGTLGTFLLSLAGVDDASWAHTAVSILSIPLALLADWLVFLWVLARLPREPVGIRSAMRGAVAAAIGFELLKLAGGIYLGIVGGTPTGAAFGSVIGLLFFIALVSRLLVFITAWTATGFDAPRKAVAPPGPFVLAPVMRPRRSGPRVLAGAVAGSVLTLVLGRVFRRRRRDE</sequence>
<dbReference type="STRING" id="589385.SAMN05421504_101932"/>
<proteinExistence type="predicted"/>
<dbReference type="PANTHER" id="PTHR30213:SF1">
    <property type="entry name" value="INNER MEMBRANE PROTEIN YHJD"/>
    <property type="match status" value="1"/>
</dbReference>
<evidence type="ECO:0000256" key="4">
    <source>
        <dbReference type="ARBA" id="ARBA00022989"/>
    </source>
</evidence>
<evidence type="ECO:0000313" key="8">
    <source>
        <dbReference type="Proteomes" id="UP000199515"/>
    </source>
</evidence>
<feature type="transmembrane region" description="Helical" evidence="6">
    <location>
        <begin position="39"/>
        <end position="63"/>
    </location>
</feature>
<feature type="transmembrane region" description="Helical" evidence="6">
    <location>
        <begin position="258"/>
        <end position="279"/>
    </location>
</feature>